<gene>
    <name evidence="1" type="ORF">CSX01_00710</name>
</gene>
<dbReference type="EMBL" id="PDYF01000003">
    <property type="protein sequence ID" value="PHU36506.1"/>
    <property type="molecule type" value="Genomic_DNA"/>
</dbReference>
<accession>A0A2G3DZP6</accession>
<reference evidence="1 2" key="1">
    <citation type="submission" date="2017-10" db="EMBL/GenBank/DDBJ databases">
        <title>Resolving the taxonomy of Roseburia spp., Eubacterium rectale and Agathobacter spp. through phylogenomic analysis.</title>
        <authorList>
            <person name="Sheridan P.O."/>
            <person name="Walker A.W."/>
            <person name="Duncan S.H."/>
            <person name="Scott K.P."/>
            <person name="Toole P.W.O."/>
            <person name="Luis P."/>
            <person name="Flint H.J."/>
        </authorList>
    </citation>
    <scope>NUCLEOTIDE SEQUENCE [LARGE SCALE GENOMIC DNA]</scope>
    <source>
        <strain evidence="1 2">JK626</strain>
    </source>
</reference>
<sequence length="85" mass="9516">MKENHGELNMSVSAVCQNDKGQKYAFVTFSDGVRDAEGRIPECKILNNNGFAAIEVNELEKYMREHLSDLKKMAAGIDIFSAFTK</sequence>
<dbReference type="RefSeq" id="WP_090153421.1">
    <property type="nucleotide sequence ID" value="NZ_PDYF01000003.1"/>
</dbReference>
<comment type="caution">
    <text evidence="1">The sequence shown here is derived from an EMBL/GenBank/DDBJ whole genome shotgun (WGS) entry which is preliminary data.</text>
</comment>
<reference evidence="1 2" key="2">
    <citation type="submission" date="2017-10" db="EMBL/GenBank/DDBJ databases">
        <authorList>
            <person name="Banno H."/>
            <person name="Chua N.-H."/>
        </authorList>
    </citation>
    <scope>NUCLEOTIDE SEQUENCE [LARGE SCALE GENOMIC DNA]</scope>
    <source>
        <strain evidence="1 2">JK626</strain>
    </source>
</reference>
<protein>
    <submittedName>
        <fullName evidence="1">Uncharacterized protein</fullName>
    </submittedName>
</protein>
<organism evidence="1 2">
    <name type="scientific">Pseudobutyrivibrio ruminis</name>
    <dbReference type="NCBI Taxonomy" id="46206"/>
    <lineage>
        <taxon>Bacteria</taxon>
        <taxon>Bacillati</taxon>
        <taxon>Bacillota</taxon>
        <taxon>Clostridia</taxon>
        <taxon>Lachnospirales</taxon>
        <taxon>Lachnospiraceae</taxon>
        <taxon>Pseudobutyrivibrio</taxon>
    </lineage>
</organism>
<evidence type="ECO:0000313" key="2">
    <source>
        <dbReference type="Proteomes" id="UP000225889"/>
    </source>
</evidence>
<dbReference type="Proteomes" id="UP000225889">
    <property type="component" value="Unassembled WGS sequence"/>
</dbReference>
<proteinExistence type="predicted"/>
<dbReference type="AlphaFoldDB" id="A0A2G3DZP6"/>
<evidence type="ECO:0000313" key="1">
    <source>
        <dbReference type="EMBL" id="PHU36506.1"/>
    </source>
</evidence>
<name>A0A2G3DZP6_9FIRM</name>